<organism evidence="2 4">
    <name type="scientific">Sanguibacteroides justesenii</name>
    <dbReference type="NCBI Taxonomy" id="1547597"/>
    <lineage>
        <taxon>Bacteria</taxon>
        <taxon>Pseudomonadati</taxon>
        <taxon>Bacteroidota</taxon>
        <taxon>Bacteroidia</taxon>
        <taxon>Bacteroidales</taxon>
        <taxon>Porphyromonadaceae</taxon>
        <taxon>Sanguibacteroides</taxon>
    </lineage>
</organism>
<dbReference type="RefSeq" id="WP_041504602.1">
    <property type="nucleotide sequence ID" value="NZ_JPIT01000039.1"/>
</dbReference>
<evidence type="ECO:0000313" key="2">
    <source>
        <dbReference type="EMBL" id="KIO42646.1"/>
    </source>
</evidence>
<comment type="caution">
    <text evidence="2">The sequence shown here is derived from an EMBL/GenBank/DDBJ whole genome shotgun (WGS) entry which is preliminary data.</text>
</comment>
<keyword evidence="4" id="KW-1185">Reference proteome</keyword>
<evidence type="ECO:0000313" key="3">
    <source>
        <dbReference type="Proteomes" id="UP000031937"/>
    </source>
</evidence>
<dbReference type="Proteomes" id="UP000031937">
    <property type="component" value="Unassembled WGS sequence"/>
</dbReference>
<dbReference type="EMBL" id="JPIT01000039">
    <property type="protein sequence ID" value="KIO42560.1"/>
    <property type="molecule type" value="Genomic_DNA"/>
</dbReference>
<dbReference type="OrthoDB" id="1092196at2"/>
<dbReference type="EMBL" id="JPIU01000051">
    <property type="protein sequence ID" value="KIO42646.1"/>
    <property type="molecule type" value="Genomic_DNA"/>
</dbReference>
<evidence type="ECO:0000313" key="1">
    <source>
        <dbReference type="EMBL" id="KIO42560.1"/>
    </source>
</evidence>
<accession>A0A0C3RAQ8</accession>
<dbReference type="Proteomes" id="UP000031980">
    <property type="component" value="Unassembled WGS sequence"/>
</dbReference>
<protein>
    <submittedName>
        <fullName evidence="2">Uncharacterized protein</fullName>
    </submittedName>
</protein>
<sequence>MNNTTSFIVKNIAALFLMVFVVQTAIRDNGGYNWVFSMLEGNLEMIKRYPRMSTEQKNEIKHGANFNYLHFLKTNTPPDAVILFPPKDTLLHVKLFKDKPSNSASLRNRIWASYFVYPRKIIYADSLKGCPAEVTHIAVIDKHGYEYVKDSVDLATAPAFSVIPIKR</sequence>
<reference evidence="2 4" key="1">
    <citation type="submission" date="2014-07" db="EMBL/GenBank/DDBJ databases">
        <title>Porphyromonadaceae bacterium OUH 308042 = ATCC BAA-2681 = DSM 28342 draft genome.</title>
        <authorList>
            <person name="Sydenham T.V."/>
            <person name="Hasman H."/>
            <person name="Justensen U.S."/>
        </authorList>
    </citation>
    <scope>NUCLEOTIDE SEQUENCE [LARGE SCALE GENOMIC DNA]</scope>
    <source>
        <strain evidence="2 4">OUH 308042</strain>
    </source>
</reference>
<gene>
    <name evidence="2" type="ORF">BA92_14890</name>
    <name evidence="1" type="ORF">IE90_14865</name>
</gene>
<proteinExistence type="predicted"/>
<evidence type="ECO:0000313" key="4">
    <source>
        <dbReference type="Proteomes" id="UP000031980"/>
    </source>
</evidence>
<dbReference type="AlphaFoldDB" id="A0A0C3RAQ8"/>
<name>A0A0C3RAQ8_9PORP</name>
<reference evidence="1 3" key="2">
    <citation type="submission" date="2014-07" db="EMBL/GenBank/DDBJ databases">
        <title>Porphyromonadaceae bacterium OUH 334697 = ATCC BAA-2682 = DSM 28341 draft genome.</title>
        <authorList>
            <person name="Sydenham T.V."/>
            <person name="Hasman H."/>
            <person name="Justesen U.S."/>
        </authorList>
    </citation>
    <scope>NUCLEOTIDE SEQUENCE [LARGE SCALE GENOMIC DNA]</scope>
    <source>
        <strain evidence="1 3">OUH 334697</strain>
    </source>
</reference>